<dbReference type="NCBIfam" id="TIGR01783">
    <property type="entry name" value="TonB-siderophor"/>
    <property type="match status" value="1"/>
</dbReference>
<reference evidence="16" key="1">
    <citation type="submission" date="2022-04" db="EMBL/GenBank/DDBJ databases">
        <title>Genomic mining of Alcaligenes faecalis D334 producing ectoin and derivatives.</title>
        <authorList>
            <person name="Doan V.T."/>
            <person name="Quach N.T."/>
            <person name="Vu T.-H.-N."/>
            <person name="Phi Q.-T."/>
        </authorList>
    </citation>
    <scope>NUCLEOTIDE SEQUENCE</scope>
    <source>
        <strain evidence="16">D334</strain>
    </source>
</reference>
<dbReference type="InterPro" id="IPR039426">
    <property type="entry name" value="TonB-dep_rcpt-like"/>
</dbReference>
<dbReference type="SMART" id="SM00965">
    <property type="entry name" value="STN"/>
    <property type="match status" value="1"/>
</dbReference>
<evidence type="ECO:0000256" key="14">
    <source>
        <dbReference type="SAM" id="SignalP"/>
    </source>
</evidence>
<keyword evidence="5" id="KW-0406">Ion transport</keyword>
<evidence type="ECO:0000256" key="13">
    <source>
        <dbReference type="RuleBase" id="RU003357"/>
    </source>
</evidence>
<feature type="chain" id="PRO_5042115167" evidence="14">
    <location>
        <begin position="33"/>
        <end position="807"/>
    </location>
</feature>
<keyword evidence="9 12" id="KW-0472">Membrane</keyword>
<keyword evidence="11 12" id="KW-0998">Cell outer membrane</keyword>
<comment type="subcellular location">
    <subcellularLocation>
        <location evidence="1 12">Cell outer membrane</location>
        <topology evidence="1 12">Multi-pass membrane protein</topology>
    </subcellularLocation>
</comment>
<dbReference type="SUPFAM" id="SSF56935">
    <property type="entry name" value="Porins"/>
    <property type="match status" value="1"/>
</dbReference>
<keyword evidence="7" id="KW-0408">Iron</keyword>
<keyword evidence="6 12" id="KW-0812">Transmembrane</keyword>
<keyword evidence="5" id="KW-0410">Iron transport</keyword>
<evidence type="ECO:0000259" key="15">
    <source>
        <dbReference type="SMART" id="SM00965"/>
    </source>
</evidence>
<dbReference type="Pfam" id="PF00593">
    <property type="entry name" value="TonB_dep_Rec_b-barrel"/>
    <property type="match status" value="1"/>
</dbReference>
<evidence type="ECO:0000256" key="10">
    <source>
        <dbReference type="ARBA" id="ARBA00023170"/>
    </source>
</evidence>
<evidence type="ECO:0000256" key="5">
    <source>
        <dbReference type="ARBA" id="ARBA00022496"/>
    </source>
</evidence>
<dbReference type="PROSITE" id="PS52016">
    <property type="entry name" value="TONB_DEPENDENT_REC_3"/>
    <property type="match status" value="1"/>
</dbReference>
<dbReference type="InterPro" id="IPR000531">
    <property type="entry name" value="Beta-barrel_TonB"/>
</dbReference>
<dbReference type="RefSeq" id="WP_247965876.1">
    <property type="nucleotide sequence ID" value="NZ_CP095873.1"/>
</dbReference>
<dbReference type="CDD" id="cd01347">
    <property type="entry name" value="ligand_gated_channel"/>
    <property type="match status" value="1"/>
</dbReference>
<evidence type="ECO:0000256" key="4">
    <source>
        <dbReference type="ARBA" id="ARBA00022452"/>
    </source>
</evidence>
<keyword evidence="10 16" id="KW-0675">Receptor</keyword>
<evidence type="ECO:0000256" key="8">
    <source>
        <dbReference type="ARBA" id="ARBA00023077"/>
    </source>
</evidence>
<keyword evidence="4 12" id="KW-1134">Transmembrane beta strand</keyword>
<evidence type="ECO:0000313" key="16">
    <source>
        <dbReference type="EMBL" id="UPL20608.1"/>
    </source>
</evidence>
<feature type="signal peptide" evidence="14">
    <location>
        <begin position="1"/>
        <end position="32"/>
    </location>
</feature>
<dbReference type="PANTHER" id="PTHR32552:SF82">
    <property type="entry name" value="FCUA PROTEIN"/>
    <property type="match status" value="1"/>
</dbReference>
<proteinExistence type="inferred from homology"/>
<sequence>MNTPTFSVWRNKPTINTRLTILAISLACAVSALPLDVRAQAQATSINLPVQPLSKSLLQLGQQASVQIFFSQELVDGHQAPALSGSYSPEQALQQLLAGTGITYKRKGNTISLTPDPASSVAELSTITVKGGILGDLSPAYAGGQVATGGSLGLLGSVDVMDNPFSTTNYTSELLYDQQARTLADVVVNDAAVRTTTSTGGFGEDFVIRGFAVGSGDVSVNGLYSLVSSSRVPVQILERVEVLKGPGTLMRGIPPGGSIGGAINLVTKRAEDEPLTRVTASYVSQANVTAQLDVGRRFGENKEWGVRFNGVKRGGEATSRDGKQDLGMAALGVDYRGARLRWSADVIHQEDTLENIRSQIGFQSDLTELPAPPDGRTNFYPGTRLTQRDNTIMSRLEYDFSDSVTGHIGVGYRHGKNRQIFPVNVEPGNPNKRQSVDADGNFSVISTFYDSYSKTLSSDAGLSVDFDTGSVAHKLAFGVSYMDQELGNAYSPGTEVADSNIYNPVPIPAGPTERLTPQKASSTGLLSFAVADTLSFADDRVLLTVGARRQTVDVTSFNTTTGVKTSDYKASSISPLAGIVVKPMENVSVFANFTEGLTRGTIVGDTYANRGEILKPFKSRQYEAGVKVDWGGIMTSASLWQIARPAGQEDGNNVYGYFGEQRNRGLELSAYGELMPGLRMMSSAGFTQGKLTKTQNGVNEGNRAPGVPASTYNLGLDWDTPWVQGLSLNGRVIHTSSQYLNNTNTLKLPAMTRFDVGARYYTDIVGKDVVIRANIENLTDKRYWLASSNFATNGAGRTFMLSASVNF</sequence>
<evidence type="ECO:0000256" key="2">
    <source>
        <dbReference type="ARBA" id="ARBA00009810"/>
    </source>
</evidence>
<dbReference type="PANTHER" id="PTHR32552">
    <property type="entry name" value="FERRICHROME IRON RECEPTOR-RELATED"/>
    <property type="match status" value="1"/>
</dbReference>
<dbReference type="InterPro" id="IPR012910">
    <property type="entry name" value="Plug_dom"/>
</dbReference>
<evidence type="ECO:0000256" key="1">
    <source>
        <dbReference type="ARBA" id="ARBA00004571"/>
    </source>
</evidence>
<dbReference type="Gene3D" id="2.40.170.20">
    <property type="entry name" value="TonB-dependent receptor, beta-barrel domain"/>
    <property type="match status" value="1"/>
</dbReference>
<dbReference type="Gene3D" id="2.170.130.10">
    <property type="entry name" value="TonB-dependent receptor, plug domain"/>
    <property type="match status" value="1"/>
</dbReference>
<dbReference type="GO" id="GO:0038023">
    <property type="term" value="F:signaling receptor activity"/>
    <property type="evidence" value="ECO:0007669"/>
    <property type="project" value="InterPro"/>
</dbReference>
<evidence type="ECO:0000256" key="7">
    <source>
        <dbReference type="ARBA" id="ARBA00023004"/>
    </source>
</evidence>
<protein>
    <submittedName>
        <fullName evidence="16">TonB-dependent receptor</fullName>
    </submittedName>
</protein>
<dbReference type="InterPro" id="IPR036942">
    <property type="entry name" value="Beta-barrel_TonB_sf"/>
</dbReference>
<dbReference type="Pfam" id="PF07715">
    <property type="entry name" value="Plug"/>
    <property type="match status" value="1"/>
</dbReference>
<dbReference type="GO" id="GO:0015891">
    <property type="term" value="P:siderophore transport"/>
    <property type="evidence" value="ECO:0007669"/>
    <property type="project" value="InterPro"/>
</dbReference>
<evidence type="ECO:0000256" key="11">
    <source>
        <dbReference type="ARBA" id="ARBA00023237"/>
    </source>
</evidence>
<dbReference type="GO" id="GO:0009279">
    <property type="term" value="C:cell outer membrane"/>
    <property type="evidence" value="ECO:0007669"/>
    <property type="project" value="UniProtKB-SubCell"/>
</dbReference>
<dbReference type="InterPro" id="IPR010105">
    <property type="entry name" value="TonB_sidphr_rcpt"/>
</dbReference>
<organism evidence="16 17">
    <name type="scientific">Alcaligenes faecalis</name>
    <dbReference type="NCBI Taxonomy" id="511"/>
    <lineage>
        <taxon>Bacteria</taxon>
        <taxon>Pseudomonadati</taxon>
        <taxon>Pseudomonadota</taxon>
        <taxon>Betaproteobacteria</taxon>
        <taxon>Burkholderiales</taxon>
        <taxon>Alcaligenaceae</taxon>
        <taxon>Alcaligenes</taxon>
    </lineage>
</organism>
<dbReference type="AlphaFoldDB" id="A0AAE9H8D5"/>
<dbReference type="Proteomes" id="UP000830925">
    <property type="component" value="Chromosome"/>
</dbReference>
<dbReference type="Pfam" id="PF07660">
    <property type="entry name" value="STN"/>
    <property type="match status" value="1"/>
</dbReference>
<accession>A0AAE9H8D5</accession>
<evidence type="ECO:0000313" key="17">
    <source>
        <dbReference type="Proteomes" id="UP000830925"/>
    </source>
</evidence>
<dbReference type="EMBL" id="CP095873">
    <property type="protein sequence ID" value="UPL20608.1"/>
    <property type="molecule type" value="Genomic_DNA"/>
</dbReference>
<name>A0AAE9H8D5_ALCFA</name>
<evidence type="ECO:0000256" key="6">
    <source>
        <dbReference type="ARBA" id="ARBA00022692"/>
    </source>
</evidence>
<dbReference type="Gene3D" id="3.55.50.30">
    <property type="match status" value="1"/>
</dbReference>
<dbReference type="InterPro" id="IPR011662">
    <property type="entry name" value="Secretin/TonB_short_N"/>
</dbReference>
<evidence type="ECO:0000256" key="9">
    <source>
        <dbReference type="ARBA" id="ARBA00023136"/>
    </source>
</evidence>
<feature type="domain" description="Secretin/TonB short N-terminal" evidence="15">
    <location>
        <begin position="66"/>
        <end position="116"/>
    </location>
</feature>
<comment type="similarity">
    <text evidence="2 12 13">Belongs to the TonB-dependent receptor family.</text>
</comment>
<gene>
    <name evidence="16" type="ORF">MXF72_14505</name>
</gene>
<keyword evidence="8 13" id="KW-0798">TonB box</keyword>
<keyword evidence="14" id="KW-0732">Signal</keyword>
<dbReference type="GO" id="GO:0015344">
    <property type="term" value="F:siderophore uptake transmembrane transporter activity"/>
    <property type="evidence" value="ECO:0007669"/>
    <property type="project" value="TreeGrafter"/>
</dbReference>
<evidence type="ECO:0000256" key="12">
    <source>
        <dbReference type="PROSITE-ProRule" id="PRU01360"/>
    </source>
</evidence>
<evidence type="ECO:0000256" key="3">
    <source>
        <dbReference type="ARBA" id="ARBA00022448"/>
    </source>
</evidence>
<keyword evidence="3 12" id="KW-0813">Transport</keyword>
<dbReference type="InterPro" id="IPR037066">
    <property type="entry name" value="Plug_dom_sf"/>
</dbReference>